<dbReference type="Pfam" id="PF01282">
    <property type="entry name" value="Ribosomal_S24e"/>
    <property type="match status" value="1"/>
</dbReference>
<dbReference type="Proteomes" id="UP000011518">
    <property type="component" value="Unassembled WGS sequence"/>
</dbReference>
<dbReference type="InParanoid" id="L8YAW0"/>
<dbReference type="PANTHER" id="PTHR10496">
    <property type="entry name" value="40S RIBOSOMAL PROTEIN S24"/>
    <property type="match status" value="1"/>
</dbReference>
<dbReference type="InterPro" id="IPR053709">
    <property type="entry name" value="eRP_eS24_sf"/>
</dbReference>
<reference evidence="8" key="2">
    <citation type="journal article" date="2013" name="Nat. Commun.">
        <title>Genome of the Chinese tree shrew.</title>
        <authorList>
            <person name="Fan Y."/>
            <person name="Huang Z.Y."/>
            <person name="Cao C.C."/>
            <person name="Chen C.S."/>
            <person name="Chen Y.X."/>
            <person name="Fan D.D."/>
            <person name="He J."/>
            <person name="Hou H.L."/>
            <person name="Hu L."/>
            <person name="Hu X.T."/>
            <person name="Jiang X.T."/>
            <person name="Lai R."/>
            <person name="Lang Y.S."/>
            <person name="Liang B."/>
            <person name="Liao S.G."/>
            <person name="Mu D."/>
            <person name="Ma Y.Y."/>
            <person name="Niu Y.Y."/>
            <person name="Sun X.Q."/>
            <person name="Xia J.Q."/>
            <person name="Xiao J."/>
            <person name="Xiong Z.Q."/>
            <person name="Xu L."/>
            <person name="Yang L."/>
            <person name="Zhang Y."/>
            <person name="Zhao W."/>
            <person name="Zhao X.D."/>
            <person name="Zheng Y.T."/>
            <person name="Zhou J.M."/>
            <person name="Zhu Y.B."/>
            <person name="Zhang G.J."/>
            <person name="Wang J."/>
            <person name="Yao Y.G."/>
        </authorList>
    </citation>
    <scope>NUCLEOTIDE SEQUENCE [LARGE SCALE GENOMIC DNA]</scope>
</reference>
<evidence type="ECO:0000256" key="2">
    <source>
        <dbReference type="ARBA" id="ARBA00022980"/>
    </source>
</evidence>
<dbReference type="GO" id="GO:0003735">
    <property type="term" value="F:structural constituent of ribosome"/>
    <property type="evidence" value="ECO:0007669"/>
    <property type="project" value="InterPro"/>
</dbReference>
<accession>L8YAW0</accession>
<dbReference type="AlphaFoldDB" id="L8YAW0"/>
<dbReference type="STRING" id="246437.L8YAW0"/>
<name>L8YAW0_TUPCH</name>
<dbReference type="InterPro" id="IPR001976">
    <property type="entry name" value="Ribosomal_eS24"/>
</dbReference>
<evidence type="ECO:0000256" key="4">
    <source>
        <dbReference type="RuleBase" id="RU004381"/>
    </source>
</evidence>
<organism evidence="7 8">
    <name type="scientific">Tupaia chinensis</name>
    <name type="common">Chinese tree shrew</name>
    <name type="synonym">Tupaia belangeri chinensis</name>
    <dbReference type="NCBI Taxonomy" id="246437"/>
    <lineage>
        <taxon>Eukaryota</taxon>
        <taxon>Metazoa</taxon>
        <taxon>Chordata</taxon>
        <taxon>Craniata</taxon>
        <taxon>Vertebrata</taxon>
        <taxon>Euteleostomi</taxon>
        <taxon>Mammalia</taxon>
        <taxon>Eutheria</taxon>
        <taxon>Euarchontoglires</taxon>
        <taxon>Scandentia</taxon>
        <taxon>Tupaiidae</taxon>
        <taxon>Tupaia</taxon>
    </lineage>
</organism>
<dbReference type="Gene3D" id="3.30.70.3370">
    <property type="match status" value="1"/>
</dbReference>
<evidence type="ECO:0000313" key="8">
    <source>
        <dbReference type="Proteomes" id="UP000011518"/>
    </source>
</evidence>
<comment type="similarity">
    <text evidence="1 4">Belongs to the eukaryotic ribosomal protein eS24 family.</text>
</comment>
<dbReference type="FunFam" id="3.30.70.3370:FF:000001">
    <property type="entry name" value="40S ribosomal protein S24"/>
    <property type="match status" value="1"/>
</dbReference>
<dbReference type="HAMAP" id="MF_00545">
    <property type="entry name" value="Ribosomal_eS24"/>
    <property type="match status" value="1"/>
</dbReference>
<feature type="region of interest" description="Disordered" evidence="6">
    <location>
        <begin position="86"/>
        <end position="114"/>
    </location>
</feature>
<reference evidence="8" key="1">
    <citation type="submission" date="2012-07" db="EMBL/GenBank/DDBJ databases">
        <title>Genome of the Chinese tree shrew, a rising model animal genetically related to primates.</title>
        <authorList>
            <person name="Zhang G."/>
            <person name="Fan Y."/>
            <person name="Yao Y."/>
            <person name="Huang Z."/>
        </authorList>
    </citation>
    <scope>NUCLEOTIDE SEQUENCE [LARGE SCALE GENOMIC DNA]</scope>
</reference>
<evidence type="ECO:0000256" key="6">
    <source>
        <dbReference type="SAM" id="MobiDB-lite"/>
    </source>
</evidence>
<dbReference type="PROSITE" id="PS00529">
    <property type="entry name" value="RIBOSOMAL_S24E"/>
    <property type="match status" value="1"/>
</dbReference>
<sequence>MNDTVTIRIRKFMTNRLLQRKQMVNDVLHPRKATVPKMEIREKLVKMSKTTPDGIFVFGFRTHFGGGETTGFGVIYNSLDCAKKSEPKHRLARHGLYEKKKTSRKQQKEQKNRM</sequence>
<protein>
    <recommendedName>
        <fullName evidence="5">40S ribosomal protein S24</fullName>
    </recommendedName>
</protein>
<dbReference type="InterPro" id="IPR012678">
    <property type="entry name" value="Ribosomal_uL23/eL15/eS24_sf"/>
</dbReference>
<evidence type="ECO:0000256" key="3">
    <source>
        <dbReference type="ARBA" id="ARBA00023274"/>
    </source>
</evidence>
<evidence type="ECO:0000256" key="1">
    <source>
        <dbReference type="ARBA" id="ARBA00009680"/>
    </source>
</evidence>
<keyword evidence="2 4" id="KW-0689">Ribosomal protein</keyword>
<evidence type="ECO:0000313" key="7">
    <source>
        <dbReference type="EMBL" id="ELV13402.1"/>
    </source>
</evidence>
<evidence type="ECO:0000256" key="5">
    <source>
        <dbReference type="RuleBase" id="RU004383"/>
    </source>
</evidence>
<keyword evidence="3 4" id="KW-0687">Ribonucleoprotein</keyword>
<gene>
    <name evidence="7" type="ORF">TREES_T100013642</name>
</gene>
<dbReference type="SUPFAM" id="SSF54189">
    <property type="entry name" value="Ribosomal proteins S24e, L23 and L15e"/>
    <property type="match status" value="1"/>
</dbReference>
<dbReference type="GO" id="GO:0022627">
    <property type="term" value="C:cytosolic small ribosomal subunit"/>
    <property type="evidence" value="ECO:0007669"/>
    <property type="project" value="UniProtKB-ARBA"/>
</dbReference>
<proteinExistence type="inferred from homology"/>
<dbReference type="GO" id="GO:0006412">
    <property type="term" value="P:translation"/>
    <property type="evidence" value="ECO:0007669"/>
    <property type="project" value="InterPro"/>
</dbReference>
<dbReference type="InterPro" id="IPR018098">
    <property type="entry name" value="Ribosomal_eS24_CS"/>
</dbReference>
<keyword evidence="8" id="KW-1185">Reference proteome</keyword>
<dbReference type="EMBL" id="KB361828">
    <property type="protein sequence ID" value="ELV13402.1"/>
    <property type="molecule type" value="Genomic_DNA"/>
</dbReference>